<proteinExistence type="predicted"/>
<protein>
    <submittedName>
        <fullName evidence="2">Uncharacterized protein</fullName>
    </submittedName>
</protein>
<accession>A0A7X5HTJ0</accession>
<comment type="caution">
    <text evidence="2">The sequence shown here is derived from an EMBL/GenBank/DDBJ whole genome shotgun (WGS) entry which is preliminary data.</text>
</comment>
<reference evidence="2 3" key="1">
    <citation type="submission" date="2020-01" db="EMBL/GenBank/DDBJ databases">
        <title>Anaeroalcalibacter tamaniensis gen. nov., sp. nov., moderately halophilic strictly anaerobic fermenter bacterium from mud volcano of Taman peninsula.</title>
        <authorList>
            <person name="Frolova A."/>
            <person name="Merkel A.Y."/>
            <person name="Slobodkin A.I."/>
        </authorList>
    </citation>
    <scope>NUCLEOTIDE SEQUENCE [LARGE SCALE GENOMIC DNA]</scope>
    <source>
        <strain evidence="2 3">F-3ap</strain>
    </source>
</reference>
<keyword evidence="3" id="KW-1185">Reference proteome</keyword>
<dbReference type="RefSeq" id="WP_162369112.1">
    <property type="nucleotide sequence ID" value="NZ_JAAEEH010000002.1"/>
</dbReference>
<organism evidence="2 3">
    <name type="scientific">Anaerotalea alkaliphila</name>
    <dbReference type="NCBI Taxonomy" id="2662126"/>
    <lineage>
        <taxon>Bacteria</taxon>
        <taxon>Bacillati</taxon>
        <taxon>Bacillota</taxon>
        <taxon>Clostridia</taxon>
        <taxon>Eubacteriales</taxon>
        <taxon>Anaerotalea</taxon>
    </lineage>
</organism>
<sequence length="161" mass="17162">MDSNIQKALWLGVGILFFVAVVSTGLFLFGKGKAVASSSGDQLDGMTKQLSEIEYADYDNVEITGNDVVNALRKYKGEGGRFIIEVTTLNGTFAQYISSGTVTGGILTSPMSALTLSIIEGSLKNAQSISHGSYINPLGRFAVTLVYDKNRVVRGISAVQQ</sequence>
<evidence type="ECO:0000313" key="2">
    <source>
        <dbReference type="EMBL" id="NDL66381.1"/>
    </source>
</evidence>
<dbReference type="AlphaFoldDB" id="A0A7X5HTJ0"/>
<evidence type="ECO:0000256" key="1">
    <source>
        <dbReference type="SAM" id="Phobius"/>
    </source>
</evidence>
<dbReference type="EMBL" id="JAAEEH010000002">
    <property type="protein sequence ID" value="NDL66381.1"/>
    <property type="molecule type" value="Genomic_DNA"/>
</dbReference>
<keyword evidence="1" id="KW-0812">Transmembrane</keyword>
<evidence type="ECO:0000313" key="3">
    <source>
        <dbReference type="Proteomes" id="UP000461585"/>
    </source>
</evidence>
<keyword evidence="1" id="KW-1133">Transmembrane helix</keyword>
<keyword evidence="1" id="KW-0472">Membrane</keyword>
<gene>
    <name evidence="2" type="ORF">GXN74_01290</name>
</gene>
<feature type="transmembrane region" description="Helical" evidence="1">
    <location>
        <begin position="9"/>
        <end position="29"/>
    </location>
</feature>
<name>A0A7X5HTJ0_9FIRM</name>
<dbReference type="Proteomes" id="UP000461585">
    <property type="component" value="Unassembled WGS sequence"/>
</dbReference>